<dbReference type="SUPFAM" id="SSF110849">
    <property type="entry name" value="ParB/Sulfiredoxin"/>
    <property type="match status" value="1"/>
</dbReference>
<dbReference type="Gene3D" id="3.90.1530.10">
    <property type="entry name" value="Conserved hypothetical protein from pyrococcus furiosus pfu- 392566-001, ParB domain"/>
    <property type="match status" value="1"/>
</dbReference>
<sequence>MMEGTSKGPSRKSGLLDSDVESVSVASLVTADSPRLAGENVEHAYAIARSNTAFPPIIVHRSSLRIIDGMHRLRAAVLQGRDEIDVTFFDGSEKDAFILAVESNVHHGLPLTLADRTAAAERIFKSHPEWSDRAVAAATGLAAKTVAAIRRRSATGEAAQLHSRIGRDGKVRPVNNAEGRRRAGILLVQNPDASLREIAKAAGISPGTVRDVRQRLRRNEDPVPLRQRKAELKTVQKIRAAMGGGPGATGRGLDQKAAMQALMRDPQLRMSSDGRLLLRLFAVHVETRQRQRLIKCIPSRWPRTVTELAYSCAREWYQFAKQLEACEGGETADSEQVLEDAG</sequence>
<dbReference type="InterPro" id="IPR003115">
    <property type="entry name" value="ParB_N"/>
</dbReference>
<accession>A0A6G4AYQ4</accession>
<reference evidence="2" key="1">
    <citation type="submission" date="2020-02" db="EMBL/GenBank/DDBJ databases">
        <title>A new Streptomyces sp. for controlling soil-borne diseases.</title>
        <authorList>
            <person name="Li X."/>
            <person name="Tian Y."/>
            <person name="Gao K."/>
        </authorList>
    </citation>
    <scope>NUCLEOTIDE SEQUENCE [LARGE SCALE GENOMIC DNA]</scope>
    <source>
        <strain evidence="2">0250</strain>
    </source>
</reference>
<feature type="domain" description="ParB-like N-terminal" evidence="1">
    <location>
        <begin position="21"/>
        <end position="105"/>
    </location>
</feature>
<dbReference type="Proteomes" id="UP000476310">
    <property type="component" value="Unassembled WGS sequence"/>
</dbReference>
<comment type="caution">
    <text evidence="2">The sequence shown here is derived from an EMBL/GenBank/DDBJ whole genome shotgun (WGS) entry which is preliminary data.</text>
</comment>
<protein>
    <submittedName>
        <fullName evidence="2">ParB N-terminal domain-containing protein</fullName>
    </submittedName>
</protein>
<evidence type="ECO:0000313" key="2">
    <source>
        <dbReference type="EMBL" id="NEW77779.1"/>
    </source>
</evidence>
<proteinExistence type="predicted"/>
<evidence type="ECO:0000259" key="1">
    <source>
        <dbReference type="SMART" id="SM00470"/>
    </source>
</evidence>
<dbReference type="SMART" id="SM00470">
    <property type="entry name" value="ParB"/>
    <property type="match status" value="1"/>
</dbReference>
<evidence type="ECO:0000313" key="3">
    <source>
        <dbReference type="Proteomes" id="UP000476310"/>
    </source>
</evidence>
<dbReference type="InterPro" id="IPR036086">
    <property type="entry name" value="ParB/Sulfiredoxin_sf"/>
</dbReference>
<name>A0A6G4AYQ4_9ACTN</name>
<organism evidence="2 3">
    <name type="scientific">Streptomyces rhizosphaericus</name>
    <dbReference type="NCBI Taxonomy" id="114699"/>
    <lineage>
        <taxon>Bacteria</taxon>
        <taxon>Bacillati</taxon>
        <taxon>Actinomycetota</taxon>
        <taxon>Actinomycetes</taxon>
        <taxon>Kitasatosporales</taxon>
        <taxon>Streptomycetaceae</taxon>
        <taxon>Streptomyces</taxon>
        <taxon>Streptomyces violaceusniger group</taxon>
    </lineage>
</organism>
<gene>
    <name evidence="2" type="ORF">G4H13_47655</name>
</gene>
<dbReference type="RefSeq" id="WP_164437362.1">
    <property type="nucleotide sequence ID" value="NZ_JAAIKT010000154.1"/>
</dbReference>
<keyword evidence="3" id="KW-1185">Reference proteome</keyword>
<dbReference type="AlphaFoldDB" id="A0A6G4AYQ4"/>
<dbReference type="Pfam" id="PF13412">
    <property type="entry name" value="HTH_24"/>
    <property type="match status" value="1"/>
</dbReference>
<dbReference type="EMBL" id="JAAIKT010000154">
    <property type="protein sequence ID" value="NEW77779.1"/>
    <property type="molecule type" value="Genomic_DNA"/>
</dbReference>